<comment type="caution">
    <text evidence="3">The sequence shown here is derived from an EMBL/GenBank/DDBJ whole genome shotgun (WGS) entry which is preliminary data.</text>
</comment>
<dbReference type="OrthoDB" id="341287at2"/>
<feature type="domain" description="FecR protein" evidence="2">
    <location>
        <begin position="61"/>
        <end position="162"/>
    </location>
</feature>
<evidence type="ECO:0000256" key="1">
    <source>
        <dbReference type="SAM" id="MobiDB-lite"/>
    </source>
</evidence>
<feature type="region of interest" description="Disordered" evidence="1">
    <location>
        <begin position="257"/>
        <end position="318"/>
    </location>
</feature>
<evidence type="ECO:0000313" key="3">
    <source>
        <dbReference type="EMBL" id="TGL62114.1"/>
    </source>
</evidence>
<dbReference type="AlphaFoldDB" id="A0A4R9KBC0"/>
<dbReference type="InterPro" id="IPR006860">
    <property type="entry name" value="FecR"/>
</dbReference>
<gene>
    <name evidence="3" type="ORF">EHQ58_02610</name>
</gene>
<feature type="compositionally biased region" description="Polar residues" evidence="1">
    <location>
        <begin position="286"/>
        <end position="298"/>
    </location>
</feature>
<feature type="compositionally biased region" description="Basic and acidic residues" evidence="1">
    <location>
        <begin position="271"/>
        <end position="285"/>
    </location>
</feature>
<evidence type="ECO:0000313" key="4">
    <source>
        <dbReference type="Proteomes" id="UP000297693"/>
    </source>
</evidence>
<feature type="compositionally biased region" description="Basic and acidic residues" evidence="1">
    <location>
        <begin position="299"/>
        <end position="318"/>
    </location>
</feature>
<accession>A0A4R9KBC0</accession>
<name>A0A4R9KBC0_9LEPT</name>
<proteinExistence type="predicted"/>
<feature type="region of interest" description="Disordered" evidence="1">
    <location>
        <begin position="166"/>
        <end position="200"/>
    </location>
</feature>
<evidence type="ECO:0000259" key="2">
    <source>
        <dbReference type="Pfam" id="PF04773"/>
    </source>
</evidence>
<organism evidence="3 4">
    <name type="scientific">Leptospira ognonensis</name>
    <dbReference type="NCBI Taxonomy" id="2484945"/>
    <lineage>
        <taxon>Bacteria</taxon>
        <taxon>Pseudomonadati</taxon>
        <taxon>Spirochaetota</taxon>
        <taxon>Spirochaetia</taxon>
        <taxon>Leptospirales</taxon>
        <taxon>Leptospiraceae</taxon>
        <taxon>Leptospira</taxon>
    </lineage>
</organism>
<dbReference type="PANTHER" id="PTHR38731">
    <property type="entry name" value="LIPL45-RELATED LIPOPROTEIN-RELATED"/>
    <property type="match status" value="1"/>
</dbReference>
<dbReference type="RefSeq" id="WP_135621788.1">
    <property type="nucleotide sequence ID" value="NZ_RQGD01000010.1"/>
</dbReference>
<dbReference type="Proteomes" id="UP000297693">
    <property type="component" value="Unassembled WGS sequence"/>
</dbReference>
<reference evidence="3" key="1">
    <citation type="journal article" date="2019" name="PLoS Negl. Trop. Dis.">
        <title>Revisiting the worldwide diversity of Leptospira species in the environment.</title>
        <authorList>
            <person name="Vincent A.T."/>
            <person name="Schiettekatte O."/>
            <person name="Bourhy P."/>
            <person name="Veyrier F.J."/>
            <person name="Picardeau M."/>
        </authorList>
    </citation>
    <scope>NUCLEOTIDE SEQUENCE [LARGE SCALE GENOMIC DNA]</scope>
    <source>
        <strain evidence="3">201702476</strain>
    </source>
</reference>
<feature type="compositionally biased region" description="Polar residues" evidence="1">
    <location>
        <begin position="259"/>
        <end position="270"/>
    </location>
</feature>
<protein>
    <recommendedName>
        <fullName evidence="2">FecR protein domain-containing protein</fullName>
    </recommendedName>
</protein>
<dbReference type="Gene3D" id="2.60.120.1440">
    <property type="match status" value="1"/>
</dbReference>
<feature type="compositionally biased region" description="Basic and acidic residues" evidence="1">
    <location>
        <begin position="185"/>
        <end position="200"/>
    </location>
</feature>
<dbReference type="EMBL" id="RQGD01000010">
    <property type="protein sequence ID" value="TGL62114.1"/>
    <property type="molecule type" value="Genomic_DNA"/>
</dbReference>
<dbReference type="Pfam" id="PF04773">
    <property type="entry name" value="FecR"/>
    <property type="match status" value="1"/>
</dbReference>
<keyword evidence="4" id="KW-1185">Reference proteome</keyword>
<sequence>MKQYFYILIIFALTFQCKPKTIKEESISTVVYYRTQGVVTFSNAEGKTFSPKLLDLLHDGDHIKTAAKSQAEFILSTGGIIRLLEGSELILNTKLLADQNVVKSTLRLTLGRVFVKQPKPLKKGETIQVVTPTQIAGVRGTEFLTVVTSNSSEVLVSEGTVQTDWKKDESMSELSETGDYVTEGNKSEANESIRETKPLTDEDKQLLAEQSKSAADLLEEAKVQMESIREQFEKEREQIKQHLEDFKTQNKVIIDEQKANNQDILETQKSANKELMDSTKGETVKDAQNMQNNSANQKSDIKNNAKSELDALKENMKK</sequence>
<dbReference type="PANTHER" id="PTHR38731:SF1">
    <property type="entry name" value="FECR PROTEIN DOMAIN-CONTAINING PROTEIN"/>
    <property type="match status" value="1"/>
</dbReference>